<sequence>MFSLLVKLLIVNTMVGSCGVQAASWKLEEAIQLFFVGNENGLGATYGSAPPLDDRSSDHTLGGSKRDIVDNNARQDDSNEVRAPIPVKREVLYDSAIHYGSRMGYPSHEAHSVVPFRNFNEEMKRPGIWESDQGATSMADNARDNLASLYRPPFALMHNGPFEKAKDSAKFQDKWFLVNVQSTTEFSSHMVNDDTEEGRKVCTYYRLDSIPVVLVIDPITGQKMRSWCGMIQPESLLEDLLPFMDGSPKDHVSLSNKRPRESSQTSPNKIQGISGFNILAVEHHSIVNGSICIHFVYIFFPTTKNVKWKLTTEAPVVADETNEEDEELLHALAASMENTKDAIGVSTTDKDITDTEKEEQTPSPKKPTYPPLPEEPKGDRNLLCRVGIRLPDGRRLQRNFLLTDPIQLLWSFCLSQIKEAERRPFRLTQAIPGASKFLDYGNGLTFSESGLANSMISVIWE</sequence>
<keyword evidence="6" id="KW-1185">Reference proteome</keyword>
<feature type="compositionally biased region" description="Basic and acidic residues" evidence="2">
    <location>
        <begin position="348"/>
        <end position="360"/>
    </location>
</feature>
<feature type="domain" description="UBX" evidence="4">
    <location>
        <begin position="379"/>
        <end position="459"/>
    </location>
</feature>
<dbReference type="SUPFAM" id="SSF54236">
    <property type="entry name" value="Ubiquitin-like"/>
    <property type="match status" value="1"/>
</dbReference>
<dbReference type="CDD" id="cd01767">
    <property type="entry name" value="UBX"/>
    <property type="match status" value="1"/>
</dbReference>
<accession>A0A7J0EXR6</accession>
<evidence type="ECO:0000259" key="4">
    <source>
        <dbReference type="PROSITE" id="PS50033"/>
    </source>
</evidence>
<feature type="region of interest" description="Disordered" evidence="2">
    <location>
        <begin position="46"/>
        <end position="81"/>
    </location>
</feature>
<dbReference type="PANTHER" id="PTHR23322">
    <property type="entry name" value="FAS-ASSOCIATED PROTEIN"/>
    <property type="match status" value="1"/>
</dbReference>
<feature type="region of interest" description="Disordered" evidence="2">
    <location>
        <begin position="250"/>
        <end position="269"/>
    </location>
</feature>
<organism evidence="5 6">
    <name type="scientific">Actinidia rufa</name>
    <dbReference type="NCBI Taxonomy" id="165716"/>
    <lineage>
        <taxon>Eukaryota</taxon>
        <taxon>Viridiplantae</taxon>
        <taxon>Streptophyta</taxon>
        <taxon>Embryophyta</taxon>
        <taxon>Tracheophyta</taxon>
        <taxon>Spermatophyta</taxon>
        <taxon>Magnoliopsida</taxon>
        <taxon>eudicotyledons</taxon>
        <taxon>Gunneridae</taxon>
        <taxon>Pentapetalae</taxon>
        <taxon>asterids</taxon>
        <taxon>Ericales</taxon>
        <taxon>Actinidiaceae</taxon>
        <taxon>Actinidia</taxon>
    </lineage>
</organism>
<feature type="signal peptide" evidence="3">
    <location>
        <begin position="1"/>
        <end position="22"/>
    </location>
</feature>
<dbReference type="GO" id="GO:0005634">
    <property type="term" value="C:nucleus"/>
    <property type="evidence" value="ECO:0007669"/>
    <property type="project" value="TreeGrafter"/>
</dbReference>
<protein>
    <submittedName>
        <fullName evidence="5">UBX domain-containing protein</fullName>
    </submittedName>
</protein>
<dbReference type="Proteomes" id="UP000585474">
    <property type="component" value="Unassembled WGS sequence"/>
</dbReference>
<dbReference type="PANTHER" id="PTHR23322:SF6">
    <property type="entry name" value="UBX DOMAIN-CONTAINING PROTEIN 7"/>
    <property type="match status" value="1"/>
</dbReference>
<evidence type="ECO:0000256" key="2">
    <source>
        <dbReference type="SAM" id="MobiDB-lite"/>
    </source>
</evidence>
<evidence type="ECO:0000256" key="1">
    <source>
        <dbReference type="ARBA" id="ARBA00022786"/>
    </source>
</evidence>
<dbReference type="InterPro" id="IPR001012">
    <property type="entry name" value="UBX_dom"/>
</dbReference>
<dbReference type="PROSITE" id="PS51257">
    <property type="entry name" value="PROKAR_LIPOPROTEIN"/>
    <property type="match status" value="1"/>
</dbReference>
<proteinExistence type="predicted"/>
<keyword evidence="3" id="KW-0732">Signal</keyword>
<dbReference type="Gene3D" id="3.40.30.10">
    <property type="entry name" value="Glutaredoxin"/>
    <property type="match status" value="2"/>
</dbReference>
<dbReference type="InterPro" id="IPR050730">
    <property type="entry name" value="UBX_domain-protein"/>
</dbReference>
<comment type="caution">
    <text evidence="5">The sequence shown here is derived from an EMBL/GenBank/DDBJ whole genome shotgun (WGS) entry which is preliminary data.</text>
</comment>
<dbReference type="Pfam" id="PF00789">
    <property type="entry name" value="UBX"/>
    <property type="match status" value="1"/>
</dbReference>
<dbReference type="GO" id="GO:0043161">
    <property type="term" value="P:proteasome-mediated ubiquitin-dependent protein catabolic process"/>
    <property type="evidence" value="ECO:0007669"/>
    <property type="project" value="TreeGrafter"/>
</dbReference>
<evidence type="ECO:0000313" key="5">
    <source>
        <dbReference type="EMBL" id="GFY90986.1"/>
    </source>
</evidence>
<feature type="chain" id="PRO_5029459597" evidence="3">
    <location>
        <begin position="23"/>
        <end position="461"/>
    </location>
</feature>
<feature type="region of interest" description="Disordered" evidence="2">
    <location>
        <begin position="343"/>
        <end position="378"/>
    </location>
</feature>
<dbReference type="AlphaFoldDB" id="A0A7J0EXR6"/>
<dbReference type="SUPFAM" id="SSF52833">
    <property type="entry name" value="Thioredoxin-like"/>
    <property type="match status" value="1"/>
</dbReference>
<dbReference type="InterPro" id="IPR029071">
    <property type="entry name" value="Ubiquitin-like_domsf"/>
</dbReference>
<dbReference type="Gene3D" id="3.10.20.90">
    <property type="entry name" value="Phosphatidylinositol 3-kinase Catalytic Subunit, Chain A, domain 1"/>
    <property type="match status" value="1"/>
</dbReference>
<reference evidence="5 6" key="1">
    <citation type="submission" date="2019-07" db="EMBL/GenBank/DDBJ databases">
        <title>De Novo Assembly of kiwifruit Actinidia rufa.</title>
        <authorList>
            <person name="Sugita-Konishi S."/>
            <person name="Sato K."/>
            <person name="Mori E."/>
            <person name="Abe Y."/>
            <person name="Kisaki G."/>
            <person name="Hamano K."/>
            <person name="Suezawa K."/>
            <person name="Otani M."/>
            <person name="Fukuda T."/>
            <person name="Manabe T."/>
            <person name="Gomi K."/>
            <person name="Tabuchi M."/>
            <person name="Akimitsu K."/>
            <person name="Kataoka I."/>
        </authorList>
    </citation>
    <scope>NUCLEOTIDE SEQUENCE [LARGE SCALE GENOMIC DNA]</scope>
    <source>
        <strain evidence="6">cv. Fuchu</strain>
    </source>
</reference>
<feature type="compositionally biased region" description="Basic and acidic residues" evidence="2">
    <location>
        <begin position="52"/>
        <end position="80"/>
    </location>
</feature>
<dbReference type="InterPro" id="IPR036249">
    <property type="entry name" value="Thioredoxin-like_sf"/>
</dbReference>
<keyword evidence="1" id="KW-0833">Ubl conjugation pathway</keyword>
<dbReference type="GO" id="GO:0043130">
    <property type="term" value="F:ubiquitin binding"/>
    <property type="evidence" value="ECO:0007669"/>
    <property type="project" value="TreeGrafter"/>
</dbReference>
<evidence type="ECO:0000313" key="6">
    <source>
        <dbReference type="Proteomes" id="UP000585474"/>
    </source>
</evidence>
<dbReference type="EMBL" id="BJWL01000007">
    <property type="protein sequence ID" value="GFY90986.1"/>
    <property type="molecule type" value="Genomic_DNA"/>
</dbReference>
<evidence type="ECO:0000256" key="3">
    <source>
        <dbReference type="SAM" id="SignalP"/>
    </source>
</evidence>
<name>A0A7J0EXR6_9ERIC</name>
<dbReference type="InterPro" id="IPR006577">
    <property type="entry name" value="UAS"/>
</dbReference>
<gene>
    <name evidence="5" type="ORF">Acr_07g0011820</name>
</gene>
<dbReference type="SMART" id="SM00594">
    <property type="entry name" value="UAS"/>
    <property type="match status" value="1"/>
</dbReference>
<feature type="compositionally biased region" description="Pro residues" evidence="2">
    <location>
        <begin position="364"/>
        <end position="373"/>
    </location>
</feature>
<dbReference type="OrthoDB" id="270602at2759"/>
<dbReference type="CDD" id="cd02958">
    <property type="entry name" value="UAS"/>
    <property type="match status" value="1"/>
</dbReference>
<dbReference type="PROSITE" id="PS50033">
    <property type="entry name" value="UBX"/>
    <property type="match status" value="1"/>
</dbReference>